<gene>
    <name evidence="2" type="ORF">RsS93_26280</name>
</gene>
<proteinExistence type="predicted"/>
<accession>A0ABQ0Z3X4</accession>
<keyword evidence="1" id="KW-1133">Transmembrane helix</keyword>
<keyword evidence="1" id="KW-0812">Transmembrane</keyword>
<dbReference type="Proteomes" id="UP000390335">
    <property type="component" value="Unassembled WGS sequence"/>
</dbReference>
<name>A0ABQ0Z3X4_9HYPH</name>
<evidence type="ECO:0000313" key="2">
    <source>
        <dbReference type="EMBL" id="GES50014.1"/>
    </source>
</evidence>
<organism evidence="2 3">
    <name type="scientific">Rhizobium dioscoreae</name>
    <dbReference type="NCBI Taxonomy" id="2653122"/>
    <lineage>
        <taxon>Bacteria</taxon>
        <taxon>Pseudomonadati</taxon>
        <taxon>Pseudomonadota</taxon>
        <taxon>Alphaproteobacteria</taxon>
        <taxon>Hyphomicrobiales</taxon>
        <taxon>Rhizobiaceae</taxon>
        <taxon>Rhizobium/Agrobacterium group</taxon>
        <taxon>Rhizobium</taxon>
    </lineage>
</organism>
<dbReference type="EMBL" id="BLAJ01000003">
    <property type="protein sequence ID" value="GES50014.1"/>
    <property type="molecule type" value="Genomic_DNA"/>
</dbReference>
<evidence type="ECO:0000313" key="3">
    <source>
        <dbReference type="Proteomes" id="UP000390335"/>
    </source>
</evidence>
<sequence length="76" mass="8373">MYSLEAAIVHYWQKKTLSEEELLDAADVGRVVFRTWIGLAGFALVILCLSWGAHPNDERPQVAAAANVYSLPADGR</sequence>
<reference evidence="2 3" key="1">
    <citation type="journal article" date="2020" name="Genome Biol. Evol.">
        <title>Rhizobium dioscoreae sp. nov., a plant growth-promoting bacterium isolated from yam (Dioscorea species).</title>
        <authorList>
            <person name="Ouyabe M."/>
            <person name="Tanaka N."/>
            <person name="Shiwa Y."/>
            <person name="Fujita N."/>
            <person name="Kikuno H."/>
            <person name="Babil P."/>
            <person name="Shiwachi H."/>
        </authorList>
    </citation>
    <scope>NUCLEOTIDE SEQUENCE [LARGE SCALE GENOMIC DNA]</scope>
    <source>
        <strain evidence="2 3">S-93</strain>
    </source>
</reference>
<keyword evidence="3" id="KW-1185">Reference proteome</keyword>
<evidence type="ECO:0000256" key="1">
    <source>
        <dbReference type="SAM" id="Phobius"/>
    </source>
</evidence>
<dbReference type="RefSeq" id="WP_152093518.1">
    <property type="nucleotide sequence ID" value="NZ_BLAJ01000003.1"/>
</dbReference>
<feature type="transmembrane region" description="Helical" evidence="1">
    <location>
        <begin position="31"/>
        <end position="51"/>
    </location>
</feature>
<protein>
    <submittedName>
        <fullName evidence="2">Uncharacterized protein</fullName>
    </submittedName>
</protein>
<comment type="caution">
    <text evidence="2">The sequence shown here is derived from an EMBL/GenBank/DDBJ whole genome shotgun (WGS) entry which is preliminary data.</text>
</comment>
<keyword evidence="1" id="KW-0472">Membrane</keyword>